<keyword evidence="2" id="KW-1185">Reference proteome</keyword>
<organism evidence="1 2">
    <name type="scientific">Cyclocybe aegerita</name>
    <name type="common">Black poplar mushroom</name>
    <name type="synonym">Agrocybe aegerita</name>
    <dbReference type="NCBI Taxonomy" id="1973307"/>
    <lineage>
        <taxon>Eukaryota</taxon>
        <taxon>Fungi</taxon>
        <taxon>Dikarya</taxon>
        <taxon>Basidiomycota</taxon>
        <taxon>Agaricomycotina</taxon>
        <taxon>Agaricomycetes</taxon>
        <taxon>Agaricomycetidae</taxon>
        <taxon>Agaricales</taxon>
        <taxon>Agaricineae</taxon>
        <taxon>Bolbitiaceae</taxon>
        <taxon>Cyclocybe</taxon>
    </lineage>
</organism>
<dbReference type="Proteomes" id="UP000467700">
    <property type="component" value="Unassembled WGS sequence"/>
</dbReference>
<protein>
    <submittedName>
        <fullName evidence="1">Uncharacterized protein</fullName>
    </submittedName>
</protein>
<accession>A0A8S0XRF9</accession>
<sequence length="373" mass="41979">MIPGRRQISCLPDDVLRQLFETASRGDRKTALALALASRASQHWIDEVLYSEVVLRSKNATRLFLRTIQTSHLKPPTFFSTVVKTLVICPDLGPSSISILLSTCRSIVNLSYWPLRPSSTALPEYHFGDSTVSSTLGLSAVLGPPFAPHQNINTSSPNPQNVTFEQALLPSPRRLSVIFQEEHSLPYFRPPLFRSPFLSNVTHLSVVNPWEEWTLWVQAGMLTSAMPSLTHVKFELCVGQEPSGPQDLPSPWSNKITKVADALTDVLQWGLALRVCVLVLRFDIEPTKTAKFISHLTFPKPPISEEDAADMTREERQKPGFDARLVFAWEKEPFRYNYAHSVQERKLWKAAEMVVNAQRITSGYGMLNCDRLP</sequence>
<dbReference type="EMBL" id="CACVBS010000041">
    <property type="protein sequence ID" value="CAA7263837.1"/>
    <property type="molecule type" value="Genomic_DNA"/>
</dbReference>
<dbReference type="OrthoDB" id="2995911at2759"/>
<dbReference type="AlphaFoldDB" id="A0A8S0XRF9"/>
<reference evidence="1 2" key="1">
    <citation type="submission" date="2020-01" db="EMBL/GenBank/DDBJ databases">
        <authorList>
            <person name="Gupta K D."/>
        </authorList>
    </citation>
    <scope>NUCLEOTIDE SEQUENCE [LARGE SCALE GENOMIC DNA]</scope>
</reference>
<comment type="caution">
    <text evidence="1">The sequence shown here is derived from an EMBL/GenBank/DDBJ whole genome shotgun (WGS) entry which is preliminary data.</text>
</comment>
<name>A0A8S0XRF9_CYCAE</name>
<proteinExistence type="predicted"/>
<evidence type="ECO:0000313" key="1">
    <source>
        <dbReference type="EMBL" id="CAA7263837.1"/>
    </source>
</evidence>
<evidence type="ECO:0000313" key="2">
    <source>
        <dbReference type="Proteomes" id="UP000467700"/>
    </source>
</evidence>
<gene>
    <name evidence="1" type="ORF">AAE3_LOCUS6120</name>
</gene>